<dbReference type="Proteomes" id="UP000192366">
    <property type="component" value="Unassembled WGS sequence"/>
</dbReference>
<proteinExistence type="predicted"/>
<sequence length="259" mass="26616">MITAAVLLALGLLITPAPARHRLVTATRIRAPRLGTVWSVVPAIVVGLVVLEPTTVLAGVIVAGTVVCRRRRAARRSARDAESADLRDALDILVGELRVGAHPVAALAAAAAEVGGRVGPCLDEVSARGRLGADIAVGLQSMAAHSAIPAQWQRIAVCWQLAAVHGVAIATLMRAAQHDIIERSRFRQRLDAGLAGPRTTAAVLAGMPVLGIALGQLIGARPVQFLLSGGTGGVVLLIGVGLSCLGLFWSDRIIAGVAA</sequence>
<dbReference type="PANTHER" id="PTHR35007:SF4">
    <property type="entry name" value="CONSERVED TRANSMEMBRANE PROTEIN-RELATED"/>
    <property type="match status" value="1"/>
</dbReference>
<feature type="domain" description="Type II secretion system protein GspF" evidence="7">
    <location>
        <begin position="90"/>
        <end position="213"/>
    </location>
</feature>
<evidence type="ECO:0000256" key="3">
    <source>
        <dbReference type="ARBA" id="ARBA00022692"/>
    </source>
</evidence>
<evidence type="ECO:0000256" key="1">
    <source>
        <dbReference type="ARBA" id="ARBA00004651"/>
    </source>
</evidence>
<keyword evidence="9" id="KW-1185">Reference proteome</keyword>
<name>A0A1W9YXL2_MYCBA</name>
<evidence type="ECO:0000256" key="4">
    <source>
        <dbReference type="ARBA" id="ARBA00022989"/>
    </source>
</evidence>
<evidence type="ECO:0000256" key="2">
    <source>
        <dbReference type="ARBA" id="ARBA00022475"/>
    </source>
</evidence>
<gene>
    <name evidence="8" type="ORF">BST17_13630</name>
</gene>
<keyword evidence="3 6" id="KW-0812">Transmembrane</keyword>
<dbReference type="STRING" id="564198.BST17_13630"/>
<comment type="caution">
    <text evidence="8">The sequence shown here is derived from an EMBL/GenBank/DDBJ whole genome shotgun (WGS) entry which is preliminary data.</text>
</comment>
<feature type="transmembrane region" description="Helical" evidence="6">
    <location>
        <begin position="199"/>
        <end position="219"/>
    </location>
</feature>
<organism evidence="8 9">
    <name type="scientific">Mycolicibacterium bacteremicum</name>
    <name type="common">Mycobacterium bacteremicum</name>
    <dbReference type="NCBI Taxonomy" id="564198"/>
    <lineage>
        <taxon>Bacteria</taxon>
        <taxon>Bacillati</taxon>
        <taxon>Actinomycetota</taxon>
        <taxon>Actinomycetes</taxon>
        <taxon>Mycobacteriales</taxon>
        <taxon>Mycobacteriaceae</taxon>
        <taxon>Mycolicibacterium</taxon>
    </lineage>
</organism>
<keyword evidence="2" id="KW-1003">Cell membrane</keyword>
<feature type="transmembrane region" description="Helical" evidence="6">
    <location>
        <begin position="43"/>
        <end position="67"/>
    </location>
</feature>
<evidence type="ECO:0000256" key="6">
    <source>
        <dbReference type="SAM" id="Phobius"/>
    </source>
</evidence>
<dbReference type="GO" id="GO:0005886">
    <property type="term" value="C:plasma membrane"/>
    <property type="evidence" value="ECO:0007669"/>
    <property type="project" value="UniProtKB-SubCell"/>
</dbReference>
<keyword evidence="4 6" id="KW-1133">Transmembrane helix</keyword>
<evidence type="ECO:0000259" key="7">
    <source>
        <dbReference type="Pfam" id="PF00482"/>
    </source>
</evidence>
<accession>A0A1W9YXL2</accession>
<dbReference type="EMBL" id="MVHJ01000009">
    <property type="protein sequence ID" value="ORA04729.1"/>
    <property type="molecule type" value="Genomic_DNA"/>
</dbReference>
<feature type="transmembrane region" description="Helical" evidence="6">
    <location>
        <begin position="225"/>
        <end position="249"/>
    </location>
</feature>
<dbReference type="RefSeq" id="WP_083058673.1">
    <property type="nucleotide sequence ID" value="NZ_JACKVM010000016.1"/>
</dbReference>
<dbReference type="Pfam" id="PF00482">
    <property type="entry name" value="T2SSF"/>
    <property type="match status" value="1"/>
</dbReference>
<dbReference type="OrthoDB" id="3712305at2"/>
<evidence type="ECO:0000256" key="5">
    <source>
        <dbReference type="ARBA" id="ARBA00023136"/>
    </source>
</evidence>
<evidence type="ECO:0000313" key="8">
    <source>
        <dbReference type="EMBL" id="ORA04729.1"/>
    </source>
</evidence>
<dbReference type="InterPro" id="IPR018076">
    <property type="entry name" value="T2SS_GspF_dom"/>
</dbReference>
<keyword evidence="5 6" id="KW-0472">Membrane</keyword>
<dbReference type="PANTHER" id="PTHR35007">
    <property type="entry name" value="INTEGRAL MEMBRANE PROTEIN-RELATED"/>
    <property type="match status" value="1"/>
</dbReference>
<comment type="subcellular location">
    <subcellularLocation>
        <location evidence="1">Cell membrane</location>
        <topology evidence="1">Multi-pass membrane protein</topology>
    </subcellularLocation>
</comment>
<evidence type="ECO:0000313" key="9">
    <source>
        <dbReference type="Proteomes" id="UP000192366"/>
    </source>
</evidence>
<dbReference type="AlphaFoldDB" id="A0A1W9YXL2"/>
<protein>
    <recommendedName>
        <fullName evidence="7">Type II secretion system protein GspF domain-containing protein</fullName>
    </recommendedName>
</protein>
<reference evidence="8 9" key="1">
    <citation type="submission" date="2017-02" db="EMBL/GenBank/DDBJ databases">
        <title>The new phylogeny of genus Mycobacterium.</title>
        <authorList>
            <person name="Tortoli E."/>
            <person name="Trovato A."/>
            <person name="Cirillo D.M."/>
        </authorList>
    </citation>
    <scope>NUCLEOTIDE SEQUENCE [LARGE SCALE GENOMIC DNA]</scope>
    <source>
        <strain evidence="8 9">DSM 45578</strain>
    </source>
</reference>